<dbReference type="Proteomes" id="UP000541444">
    <property type="component" value="Unassembled WGS sequence"/>
</dbReference>
<dbReference type="AlphaFoldDB" id="A0A7J7P8G3"/>
<dbReference type="EMBL" id="JACGCM010000155">
    <property type="protein sequence ID" value="KAF6175630.1"/>
    <property type="molecule type" value="Genomic_DNA"/>
</dbReference>
<reference evidence="1 2" key="1">
    <citation type="journal article" date="2020" name="IScience">
        <title>Genome Sequencing of the Endangered Kingdonia uniflora (Circaeasteraceae, Ranunculales) Reveals Potential Mechanisms of Evolutionary Specialization.</title>
        <authorList>
            <person name="Sun Y."/>
            <person name="Deng T."/>
            <person name="Zhang A."/>
            <person name="Moore M.J."/>
            <person name="Landis J.B."/>
            <person name="Lin N."/>
            <person name="Zhang H."/>
            <person name="Zhang X."/>
            <person name="Huang J."/>
            <person name="Zhang X."/>
            <person name="Sun H."/>
            <person name="Wang H."/>
        </authorList>
    </citation>
    <scope>NUCLEOTIDE SEQUENCE [LARGE SCALE GENOMIC DNA]</scope>
    <source>
        <strain evidence="1">TB1705</strain>
        <tissue evidence="1">Leaf</tissue>
    </source>
</reference>
<evidence type="ECO:0000313" key="2">
    <source>
        <dbReference type="Proteomes" id="UP000541444"/>
    </source>
</evidence>
<feature type="non-terminal residue" evidence="1">
    <location>
        <position position="1"/>
    </location>
</feature>
<protein>
    <submittedName>
        <fullName evidence="1">Uncharacterized protein</fullName>
    </submittedName>
</protein>
<proteinExistence type="predicted"/>
<evidence type="ECO:0000313" key="1">
    <source>
        <dbReference type="EMBL" id="KAF6175630.1"/>
    </source>
</evidence>
<organism evidence="1 2">
    <name type="scientific">Kingdonia uniflora</name>
    <dbReference type="NCBI Taxonomy" id="39325"/>
    <lineage>
        <taxon>Eukaryota</taxon>
        <taxon>Viridiplantae</taxon>
        <taxon>Streptophyta</taxon>
        <taxon>Embryophyta</taxon>
        <taxon>Tracheophyta</taxon>
        <taxon>Spermatophyta</taxon>
        <taxon>Magnoliopsida</taxon>
        <taxon>Ranunculales</taxon>
        <taxon>Circaeasteraceae</taxon>
        <taxon>Kingdonia</taxon>
    </lineage>
</organism>
<keyword evidence="2" id="KW-1185">Reference proteome</keyword>
<accession>A0A7J7P8G3</accession>
<name>A0A7J7P8G3_9MAGN</name>
<comment type="caution">
    <text evidence="1">The sequence shown here is derived from an EMBL/GenBank/DDBJ whole genome shotgun (WGS) entry which is preliminary data.</text>
</comment>
<gene>
    <name evidence="1" type="ORF">GIB67_022632</name>
</gene>
<sequence length="53" mass="6245">GIWPRAIFSFERVGFRSNDQTTFLGFRPIRRKVVRMTSYVIQTTLAVVLLLMR</sequence>